<gene>
    <name evidence="2" type="ORF">SMD27_17275</name>
</gene>
<name>A0ABU5EGM5_9PROT</name>
<organism evidence="2 3">
    <name type="scientific">Dongia soli</name>
    <dbReference type="NCBI Taxonomy" id="600628"/>
    <lineage>
        <taxon>Bacteria</taxon>
        <taxon>Pseudomonadati</taxon>
        <taxon>Pseudomonadota</taxon>
        <taxon>Alphaproteobacteria</taxon>
        <taxon>Rhodospirillales</taxon>
        <taxon>Dongiaceae</taxon>
        <taxon>Dongia</taxon>
    </lineage>
</organism>
<dbReference type="RefSeq" id="WP_320509671.1">
    <property type="nucleotide sequence ID" value="NZ_JAXCLW010000005.1"/>
</dbReference>
<dbReference type="EMBL" id="JAXCLW010000005">
    <property type="protein sequence ID" value="MDY0884598.1"/>
    <property type="molecule type" value="Genomic_DNA"/>
</dbReference>
<proteinExistence type="predicted"/>
<feature type="compositionally biased region" description="Basic and acidic residues" evidence="1">
    <location>
        <begin position="1"/>
        <end position="23"/>
    </location>
</feature>
<accession>A0ABU5EGM5</accession>
<reference evidence="2 3" key="1">
    <citation type="journal article" date="2016" name="Antonie Van Leeuwenhoek">
        <title>Dongia soli sp. nov., isolated from soil from Dokdo, Korea.</title>
        <authorList>
            <person name="Kim D.U."/>
            <person name="Lee H."/>
            <person name="Kim H."/>
            <person name="Kim S.G."/>
            <person name="Ka J.O."/>
        </authorList>
    </citation>
    <scope>NUCLEOTIDE SEQUENCE [LARGE SCALE GENOMIC DNA]</scope>
    <source>
        <strain evidence="2 3">D78</strain>
    </source>
</reference>
<dbReference type="Proteomes" id="UP001279642">
    <property type="component" value="Unassembled WGS sequence"/>
</dbReference>
<evidence type="ECO:0000313" key="2">
    <source>
        <dbReference type="EMBL" id="MDY0884598.1"/>
    </source>
</evidence>
<feature type="compositionally biased region" description="Basic and acidic residues" evidence="1">
    <location>
        <begin position="52"/>
        <end position="66"/>
    </location>
</feature>
<evidence type="ECO:0000256" key="1">
    <source>
        <dbReference type="SAM" id="MobiDB-lite"/>
    </source>
</evidence>
<evidence type="ECO:0000313" key="3">
    <source>
        <dbReference type="Proteomes" id="UP001279642"/>
    </source>
</evidence>
<protein>
    <submittedName>
        <fullName evidence="2">Uncharacterized protein</fullName>
    </submittedName>
</protein>
<feature type="region of interest" description="Disordered" evidence="1">
    <location>
        <begin position="1"/>
        <end position="66"/>
    </location>
</feature>
<keyword evidence="3" id="KW-1185">Reference proteome</keyword>
<comment type="caution">
    <text evidence="2">The sequence shown here is derived from an EMBL/GenBank/DDBJ whole genome shotgun (WGS) entry which is preliminary data.</text>
</comment>
<sequence length="66" mass="7001">MPQREPKTHAVKDRTTPSSEPRKPGTTPEGYPVKGGEAATSGPKSRVSGGGGERDDHHSHDPKLKS</sequence>